<feature type="transmembrane region" description="Helical" evidence="1">
    <location>
        <begin position="269"/>
        <end position="287"/>
    </location>
</feature>
<comment type="caution">
    <text evidence="2">The sequence shown here is derived from an EMBL/GenBank/DDBJ whole genome shotgun (WGS) entry which is preliminary data.</text>
</comment>
<feature type="transmembrane region" description="Helical" evidence="1">
    <location>
        <begin position="132"/>
        <end position="164"/>
    </location>
</feature>
<reference evidence="2" key="1">
    <citation type="journal article" date="2023" name="Plant Biotechnol. J.">
        <title>Chromosome-level wild Hevea brasiliensis genome provides new tools for genomic-assisted breeding and valuable loci to elevate rubber yield.</title>
        <authorList>
            <person name="Cheng H."/>
            <person name="Song X."/>
            <person name="Hu Y."/>
            <person name="Wu T."/>
            <person name="Yang Q."/>
            <person name="An Z."/>
            <person name="Feng S."/>
            <person name="Deng Z."/>
            <person name="Wu W."/>
            <person name="Zeng X."/>
            <person name="Tu M."/>
            <person name="Wang X."/>
            <person name="Huang H."/>
        </authorList>
    </citation>
    <scope>NUCLEOTIDE SEQUENCE</scope>
    <source>
        <strain evidence="2">MT/VB/25A 57/8</strain>
    </source>
</reference>
<evidence type="ECO:0000313" key="3">
    <source>
        <dbReference type="Proteomes" id="UP001174677"/>
    </source>
</evidence>
<keyword evidence="1" id="KW-1133">Transmembrane helix</keyword>
<dbReference type="PANTHER" id="PTHR33133:SF7">
    <property type="entry name" value="F26K24.10 PROTEIN-RELATED"/>
    <property type="match status" value="1"/>
</dbReference>
<keyword evidence="1" id="KW-0812">Transmembrane</keyword>
<gene>
    <name evidence="2" type="ORF">P3X46_002895</name>
</gene>
<keyword evidence="3" id="KW-1185">Reference proteome</keyword>
<evidence type="ECO:0000256" key="1">
    <source>
        <dbReference type="SAM" id="Phobius"/>
    </source>
</evidence>
<feature type="transmembrane region" description="Helical" evidence="1">
    <location>
        <begin position="230"/>
        <end position="249"/>
    </location>
</feature>
<organism evidence="2 3">
    <name type="scientific">Hevea brasiliensis</name>
    <name type="common">Para rubber tree</name>
    <name type="synonym">Siphonia brasiliensis</name>
    <dbReference type="NCBI Taxonomy" id="3981"/>
    <lineage>
        <taxon>Eukaryota</taxon>
        <taxon>Viridiplantae</taxon>
        <taxon>Streptophyta</taxon>
        <taxon>Embryophyta</taxon>
        <taxon>Tracheophyta</taxon>
        <taxon>Spermatophyta</taxon>
        <taxon>Magnoliopsida</taxon>
        <taxon>eudicotyledons</taxon>
        <taxon>Gunneridae</taxon>
        <taxon>Pentapetalae</taxon>
        <taxon>rosids</taxon>
        <taxon>fabids</taxon>
        <taxon>Malpighiales</taxon>
        <taxon>Euphorbiaceae</taxon>
        <taxon>Crotonoideae</taxon>
        <taxon>Micrandreae</taxon>
        <taxon>Hevea</taxon>
    </lineage>
</organism>
<feature type="transmembrane region" description="Helical" evidence="1">
    <location>
        <begin position="29"/>
        <end position="55"/>
    </location>
</feature>
<sequence>MATPPPSSLSLCTVLTESKHIINAHSRHFLALSVLFLLPPSFSFAVFPTLLNLIAPSSTLNSKILLSTSIFVDQGPSNHFTINALVFSLLFSLFVFVFAPLAVGSITYSVLHGFYGRPVKLLAAIKSAFTSFLPLLVTTIFAQIIVFAMFLISGFFLFLVFMAIQLLGFQVDISSPYFIGFSGVVSIVLLLVIVYLQLNWSLVGVLVVAESSWGLEPLKRSSYLIKGMRGVALALLLFFGFLVCILLIISSVSGVTLGIGTSNGWKSCAFVIQIVVTTTLLMLLLLYDVAANTVLYMYCKAVHGELALEIVEEFAREYISLPFDDEKVPHLVSVAYT</sequence>
<feature type="transmembrane region" description="Helical" evidence="1">
    <location>
        <begin position="85"/>
        <end position="111"/>
    </location>
</feature>
<dbReference type="Proteomes" id="UP001174677">
    <property type="component" value="Chromosome 2"/>
</dbReference>
<keyword evidence="1" id="KW-0472">Membrane</keyword>
<dbReference type="EMBL" id="JARPOI010000002">
    <property type="protein sequence ID" value="KAJ9187440.1"/>
    <property type="molecule type" value="Genomic_DNA"/>
</dbReference>
<dbReference type="PANTHER" id="PTHR33133">
    <property type="entry name" value="OS08G0107100 PROTEIN-RELATED"/>
    <property type="match status" value="1"/>
</dbReference>
<protein>
    <submittedName>
        <fullName evidence="2">Uncharacterized protein</fullName>
    </submittedName>
</protein>
<evidence type="ECO:0000313" key="2">
    <source>
        <dbReference type="EMBL" id="KAJ9187440.1"/>
    </source>
</evidence>
<proteinExistence type="predicted"/>
<name>A0ABQ9N681_HEVBR</name>
<feature type="transmembrane region" description="Helical" evidence="1">
    <location>
        <begin position="176"/>
        <end position="209"/>
    </location>
</feature>
<accession>A0ABQ9N681</accession>